<dbReference type="Gene3D" id="2.40.400.10">
    <property type="entry name" value="Acetoacetate decarboxylase-like"/>
    <property type="match status" value="1"/>
</dbReference>
<evidence type="ECO:0000313" key="3">
    <source>
        <dbReference type="Proteomes" id="UP000236740"/>
    </source>
</evidence>
<dbReference type="PANTHER" id="PTHR39186:SF1">
    <property type="entry name" value="DUF2071 DOMAIN-CONTAINING PROTEIN"/>
    <property type="match status" value="1"/>
</dbReference>
<sequence length="239" mass="26794">MDVLRMRWTDALFAHWPVDPSVVSARLPAGLEAATYDGRAWLGVVGFAMEDIRPRGSPVGLSFPELNLRTYVRRPGSDDHAVYFFSLDADDRVGVALARRLFRLPYFRAEIRVTRESGEMIDDDAGTRDDAVTLRHRRTHADAPPARFGGTYRPLEDPSPPAPETLEHFLTENYRFYTEGDRLYYGDIDHPPWPLAAAEVDIESNTLFAANGFERPAGDPVVHYAPGTEVTAGRLHAVR</sequence>
<dbReference type="RefSeq" id="WP_103992192.1">
    <property type="nucleotide sequence ID" value="NZ_CP031311.1"/>
</dbReference>
<dbReference type="InterPro" id="IPR018644">
    <property type="entry name" value="DUF2071"/>
</dbReference>
<evidence type="ECO:0000313" key="4">
    <source>
        <dbReference type="Proteomes" id="UP000296733"/>
    </source>
</evidence>
<dbReference type="Proteomes" id="UP000236740">
    <property type="component" value="Unassembled WGS sequence"/>
</dbReference>
<dbReference type="InterPro" id="IPR023375">
    <property type="entry name" value="ADC_dom_sf"/>
</dbReference>
<evidence type="ECO:0000313" key="2">
    <source>
        <dbReference type="EMBL" id="SEG51871.1"/>
    </source>
</evidence>
<dbReference type="EMBL" id="FNVN01000003">
    <property type="protein sequence ID" value="SEG51871.1"/>
    <property type="molecule type" value="Genomic_DNA"/>
</dbReference>
<accession>A0A1H6ATF7</accession>
<protein>
    <submittedName>
        <fullName evidence="1">DUF2071 domain-containing protein</fullName>
    </submittedName>
</protein>
<gene>
    <name evidence="1" type="ORF">DV707_08795</name>
    <name evidence="2" type="ORF">SAMN04488133_2504</name>
</gene>
<dbReference type="AlphaFoldDB" id="A0A1H6ATF7"/>
<keyword evidence="3" id="KW-1185">Reference proteome</keyword>
<organism evidence="2 3">
    <name type="scientific">Halobellus limi</name>
    <dbReference type="NCBI Taxonomy" id="699433"/>
    <lineage>
        <taxon>Archaea</taxon>
        <taxon>Methanobacteriati</taxon>
        <taxon>Methanobacteriota</taxon>
        <taxon>Stenosarchaea group</taxon>
        <taxon>Halobacteria</taxon>
        <taxon>Halobacteriales</taxon>
        <taxon>Haloferacaceae</taxon>
        <taxon>Halobellus</taxon>
    </lineage>
</organism>
<reference evidence="2 3" key="1">
    <citation type="submission" date="2016-10" db="EMBL/GenBank/DDBJ databases">
        <authorList>
            <person name="de Groot N.N."/>
        </authorList>
    </citation>
    <scope>NUCLEOTIDE SEQUENCE [LARGE SCALE GENOMIC DNA]</scope>
    <source>
        <strain evidence="2 3">CGMCC 1.10331</strain>
    </source>
</reference>
<dbReference type="GeneID" id="39858183"/>
<reference evidence="1 4" key="2">
    <citation type="journal article" date="2019" name="Nat. Commun.">
        <title>A new type of DNA phosphorothioation-based antiviral system in archaea.</title>
        <authorList>
            <person name="Xiong L."/>
            <person name="Liu S."/>
            <person name="Chen S."/>
            <person name="Xiao Y."/>
            <person name="Zhu B."/>
            <person name="Gao Y."/>
            <person name="Zhang Y."/>
            <person name="Chen B."/>
            <person name="Luo J."/>
            <person name="Deng Z."/>
            <person name="Chen X."/>
            <person name="Wang L."/>
            <person name="Chen S."/>
        </authorList>
    </citation>
    <scope>NUCLEOTIDE SEQUENCE [LARGE SCALE GENOMIC DNA]</scope>
    <source>
        <strain evidence="1 4">CGMCC 1.10331</strain>
    </source>
</reference>
<dbReference type="SUPFAM" id="SSF160104">
    <property type="entry name" value="Acetoacetate decarboxylase-like"/>
    <property type="match status" value="1"/>
</dbReference>
<dbReference type="Pfam" id="PF09844">
    <property type="entry name" value="DUF2071"/>
    <property type="match status" value="1"/>
</dbReference>
<dbReference type="EMBL" id="CP031311">
    <property type="protein sequence ID" value="QCC47749.1"/>
    <property type="molecule type" value="Genomic_DNA"/>
</dbReference>
<dbReference type="PANTHER" id="PTHR39186">
    <property type="entry name" value="DUF2071 FAMILY PROTEIN"/>
    <property type="match status" value="1"/>
</dbReference>
<evidence type="ECO:0000313" key="1">
    <source>
        <dbReference type="EMBL" id="QCC47749.1"/>
    </source>
</evidence>
<proteinExistence type="predicted"/>
<dbReference type="KEGG" id="hlm:DV707_08795"/>
<dbReference type="Proteomes" id="UP000296733">
    <property type="component" value="Chromosome"/>
</dbReference>
<dbReference type="OrthoDB" id="233478at2157"/>
<name>A0A1H6ATF7_9EURY</name>